<feature type="region of interest" description="Disordered" evidence="1">
    <location>
        <begin position="429"/>
        <end position="456"/>
    </location>
</feature>
<dbReference type="Gene3D" id="1.10.260.40">
    <property type="entry name" value="lambda repressor-like DNA-binding domains"/>
    <property type="match status" value="1"/>
</dbReference>
<gene>
    <name evidence="3" type="ORF">H9Y04_18085</name>
</gene>
<dbReference type="EMBL" id="JACTVJ010000007">
    <property type="protein sequence ID" value="MBC9714473.1"/>
    <property type="molecule type" value="Genomic_DNA"/>
</dbReference>
<evidence type="ECO:0000313" key="4">
    <source>
        <dbReference type="Proteomes" id="UP000642284"/>
    </source>
</evidence>
<evidence type="ECO:0000256" key="1">
    <source>
        <dbReference type="SAM" id="MobiDB-lite"/>
    </source>
</evidence>
<dbReference type="CDD" id="cd00093">
    <property type="entry name" value="HTH_XRE"/>
    <property type="match status" value="1"/>
</dbReference>
<dbReference type="InterPro" id="IPR001387">
    <property type="entry name" value="Cro/C1-type_HTH"/>
</dbReference>
<dbReference type="Gene3D" id="1.25.40.10">
    <property type="entry name" value="Tetratricopeptide repeat domain"/>
    <property type="match status" value="1"/>
</dbReference>
<dbReference type="SMART" id="SM00530">
    <property type="entry name" value="HTH_XRE"/>
    <property type="match status" value="1"/>
</dbReference>
<organism evidence="3 4">
    <name type="scientific">Streptomyces polyasparticus</name>
    <dbReference type="NCBI Taxonomy" id="2767826"/>
    <lineage>
        <taxon>Bacteria</taxon>
        <taxon>Bacillati</taxon>
        <taxon>Actinomycetota</taxon>
        <taxon>Actinomycetes</taxon>
        <taxon>Kitasatosporales</taxon>
        <taxon>Streptomycetaceae</taxon>
        <taxon>Streptomyces</taxon>
    </lineage>
</organism>
<dbReference type="SUPFAM" id="SSF48452">
    <property type="entry name" value="TPR-like"/>
    <property type="match status" value="1"/>
</dbReference>
<sequence length="456" mass="49707">MRSALAGWDFGALFSRVRELTGLRQQDLGELTGLTQSTLSMLESGARRLRHIDTIMPVLERLEVPTEVLPMLLSRSNARAETRPPQISMPVKPLVEYEWESPLAIAERLNATTSSNVDDTTLSLLEHEVDDIVGSYEAAGPHRSAPRANRLRGFVQERLDGRQLPQQRRALFRLAAQASGLLGYMAVNAGREALAEAYCTETYELAREIGDQELMMWALGTRSLGAYYTGRFEQAARWAEAGISVNPRDPQAIRLLVNGAARALGKQGNAQGARRAIGKALELTGRVTVPSGLTSCIAFAPYSMARTLANAATAHVSLGDTGEVLAYAEQISPLVEESDSAWTQTLVSLDVATALLSDPQPDVEQAMAVGRRALDVRNGPPIRSVVQRAGELETQVSRWRNHPAVRDYREVLSVWRAEPLAREVAASARMTRLTESGGAEGAGRDRSPRISPRPPA</sequence>
<dbReference type="RefSeq" id="WP_187814898.1">
    <property type="nucleotide sequence ID" value="NZ_JACTVJ010000007.1"/>
</dbReference>
<dbReference type="Pfam" id="PF13560">
    <property type="entry name" value="HTH_31"/>
    <property type="match status" value="1"/>
</dbReference>
<protein>
    <submittedName>
        <fullName evidence="3">Helix-turn-helix domain-containing protein</fullName>
    </submittedName>
</protein>
<accession>A0ABR7SJG0</accession>
<dbReference type="Proteomes" id="UP000642284">
    <property type="component" value="Unassembled WGS sequence"/>
</dbReference>
<dbReference type="InterPro" id="IPR011990">
    <property type="entry name" value="TPR-like_helical_dom_sf"/>
</dbReference>
<dbReference type="PROSITE" id="PS50943">
    <property type="entry name" value="HTH_CROC1"/>
    <property type="match status" value="1"/>
</dbReference>
<evidence type="ECO:0000259" key="2">
    <source>
        <dbReference type="PROSITE" id="PS50943"/>
    </source>
</evidence>
<keyword evidence="4" id="KW-1185">Reference proteome</keyword>
<proteinExistence type="predicted"/>
<dbReference type="InterPro" id="IPR010982">
    <property type="entry name" value="Lambda_DNA-bd_dom_sf"/>
</dbReference>
<evidence type="ECO:0000313" key="3">
    <source>
        <dbReference type="EMBL" id="MBC9714473.1"/>
    </source>
</evidence>
<reference evidence="3 4" key="1">
    <citation type="submission" date="2020-08" db="EMBL/GenBank/DDBJ databases">
        <title>Genemic of Streptomyces polyaspartic.</title>
        <authorList>
            <person name="Liu W."/>
        </authorList>
    </citation>
    <scope>NUCLEOTIDE SEQUENCE [LARGE SCALE GENOMIC DNA]</scope>
    <source>
        <strain evidence="3 4">TRM66268-LWL</strain>
    </source>
</reference>
<name>A0ABR7SJG0_9ACTN</name>
<comment type="caution">
    <text evidence="3">The sequence shown here is derived from an EMBL/GenBank/DDBJ whole genome shotgun (WGS) entry which is preliminary data.</text>
</comment>
<dbReference type="SUPFAM" id="SSF47413">
    <property type="entry name" value="lambda repressor-like DNA-binding domains"/>
    <property type="match status" value="1"/>
</dbReference>
<feature type="domain" description="HTH cro/C1-type" evidence="2">
    <location>
        <begin position="18"/>
        <end position="69"/>
    </location>
</feature>